<evidence type="ECO:0000313" key="3">
    <source>
        <dbReference type="EMBL" id="MFH5772890.1"/>
    </source>
</evidence>
<dbReference type="PANTHER" id="PTHR31157">
    <property type="entry name" value="SCP DOMAIN-CONTAINING PROTEIN"/>
    <property type="match status" value="1"/>
</dbReference>
<gene>
    <name evidence="3" type="ORF">ACHFJ0_01495</name>
</gene>
<dbReference type="InterPro" id="IPR014044">
    <property type="entry name" value="CAP_dom"/>
</dbReference>
<dbReference type="EMBL" id="JBIMPR010000001">
    <property type="protein sequence ID" value="MFH5772890.1"/>
    <property type="molecule type" value="Genomic_DNA"/>
</dbReference>
<evidence type="ECO:0000256" key="1">
    <source>
        <dbReference type="SAM" id="SignalP"/>
    </source>
</evidence>
<keyword evidence="4" id="KW-1185">Reference proteome</keyword>
<proteinExistence type="predicted"/>
<organism evidence="3 4">
    <name type="scientific">Paracoccus broussonetiae subsp. drimophilus</name>
    <dbReference type="NCBI Taxonomy" id="3373869"/>
    <lineage>
        <taxon>Bacteria</taxon>
        <taxon>Pseudomonadati</taxon>
        <taxon>Pseudomonadota</taxon>
        <taxon>Alphaproteobacteria</taxon>
        <taxon>Rhodobacterales</taxon>
        <taxon>Paracoccaceae</taxon>
        <taxon>Paracoccus</taxon>
        <taxon>Paracoccus broussonetiae</taxon>
    </lineage>
</organism>
<dbReference type="PROSITE" id="PS51257">
    <property type="entry name" value="PROKAR_LIPOPROTEIN"/>
    <property type="match status" value="1"/>
</dbReference>
<protein>
    <submittedName>
        <fullName evidence="3">CAP domain-containing protein</fullName>
    </submittedName>
</protein>
<reference evidence="3 4" key="1">
    <citation type="submission" date="2024-10" db="EMBL/GenBank/DDBJ databases">
        <title>Paracoccus drimophilus sp. nov., a novel bacterium from corn roots in Hunan.</title>
        <authorList>
            <person name="Li X."/>
        </authorList>
    </citation>
    <scope>NUCLEOTIDE SEQUENCE [LARGE SCALE GENOMIC DNA]</scope>
    <source>
        <strain evidence="3 4">NGMCC 1.201697</strain>
    </source>
</reference>
<dbReference type="RefSeq" id="WP_395131268.1">
    <property type="nucleotide sequence ID" value="NZ_JBIMPR010000001.1"/>
</dbReference>
<dbReference type="Gene3D" id="3.40.33.10">
    <property type="entry name" value="CAP"/>
    <property type="match status" value="1"/>
</dbReference>
<dbReference type="PANTHER" id="PTHR31157:SF1">
    <property type="entry name" value="SCP DOMAIN-CONTAINING PROTEIN"/>
    <property type="match status" value="1"/>
</dbReference>
<dbReference type="SUPFAM" id="SSF55797">
    <property type="entry name" value="PR-1-like"/>
    <property type="match status" value="1"/>
</dbReference>
<dbReference type="CDD" id="cd05379">
    <property type="entry name" value="CAP_bacterial"/>
    <property type="match status" value="1"/>
</dbReference>
<evidence type="ECO:0000313" key="4">
    <source>
        <dbReference type="Proteomes" id="UP001609376"/>
    </source>
</evidence>
<feature type="signal peptide" evidence="1">
    <location>
        <begin position="1"/>
        <end position="19"/>
    </location>
</feature>
<sequence length="194" mass="20181">MGKLTLLAACAVLAACAQAALSAPGNVAVSTKSAMPRGIVRTDGHGAVPISVAGTAQCQSLDRDQARVALTHSNAVRAAAGLPALRLNARLQRAAELQACDMASRGVMDHRGTSSTGPGMRVKQLGYKPRITAENIAAGASSIFDLNGTLSEWARSEKHRANTVIPQLKEMGIGHALSPDGRVAYWSVVYSAPR</sequence>
<accession>A0ABW7LF85</accession>
<dbReference type="Proteomes" id="UP001609376">
    <property type="component" value="Unassembled WGS sequence"/>
</dbReference>
<comment type="caution">
    <text evidence="3">The sequence shown here is derived from an EMBL/GenBank/DDBJ whole genome shotgun (WGS) entry which is preliminary data.</text>
</comment>
<evidence type="ECO:0000259" key="2">
    <source>
        <dbReference type="Pfam" id="PF00188"/>
    </source>
</evidence>
<dbReference type="Pfam" id="PF00188">
    <property type="entry name" value="CAP"/>
    <property type="match status" value="1"/>
</dbReference>
<dbReference type="InterPro" id="IPR035940">
    <property type="entry name" value="CAP_sf"/>
</dbReference>
<feature type="chain" id="PRO_5046441595" evidence="1">
    <location>
        <begin position="20"/>
        <end position="194"/>
    </location>
</feature>
<keyword evidence="1" id="KW-0732">Signal</keyword>
<feature type="domain" description="SCP" evidence="2">
    <location>
        <begin position="73"/>
        <end position="190"/>
    </location>
</feature>
<name>A0ABW7LF85_9RHOB</name>